<dbReference type="SUPFAM" id="SSF53098">
    <property type="entry name" value="Ribonuclease H-like"/>
    <property type="match status" value="1"/>
</dbReference>
<dbReference type="EMBL" id="JAVYJV010000004">
    <property type="protein sequence ID" value="KAK4372810.1"/>
    <property type="molecule type" value="Genomic_DNA"/>
</dbReference>
<evidence type="ECO:0000313" key="3">
    <source>
        <dbReference type="Proteomes" id="UP001291623"/>
    </source>
</evidence>
<dbReference type="Pfam" id="PF13456">
    <property type="entry name" value="RVT_3"/>
    <property type="match status" value="1"/>
</dbReference>
<dbReference type="Gene3D" id="3.30.420.10">
    <property type="entry name" value="Ribonuclease H-like superfamily/Ribonuclease H"/>
    <property type="match status" value="1"/>
</dbReference>
<gene>
    <name evidence="2" type="ORF">RND71_008194</name>
</gene>
<feature type="domain" description="RNase H type-1" evidence="1">
    <location>
        <begin position="23"/>
        <end position="75"/>
    </location>
</feature>
<organism evidence="2 3">
    <name type="scientific">Anisodus tanguticus</name>
    <dbReference type="NCBI Taxonomy" id="243964"/>
    <lineage>
        <taxon>Eukaryota</taxon>
        <taxon>Viridiplantae</taxon>
        <taxon>Streptophyta</taxon>
        <taxon>Embryophyta</taxon>
        <taxon>Tracheophyta</taxon>
        <taxon>Spermatophyta</taxon>
        <taxon>Magnoliopsida</taxon>
        <taxon>eudicotyledons</taxon>
        <taxon>Gunneridae</taxon>
        <taxon>Pentapetalae</taxon>
        <taxon>asterids</taxon>
        <taxon>lamiids</taxon>
        <taxon>Solanales</taxon>
        <taxon>Solanaceae</taxon>
        <taxon>Solanoideae</taxon>
        <taxon>Hyoscyameae</taxon>
        <taxon>Anisodus</taxon>
    </lineage>
</organism>
<dbReference type="InterPro" id="IPR012337">
    <property type="entry name" value="RNaseH-like_sf"/>
</dbReference>
<dbReference type="AlphaFoldDB" id="A0AAE1SMS5"/>
<dbReference type="InterPro" id="IPR002156">
    <property type="entry name" value="RNaseH_domain"/>
</dbReference>
<proteinExistence type="predicted"/>
<protein>
    <recommendedName>
        <fullName evidence="1">RNase H type-1 domain-containing protein</fullName>
    </recommendedName>
</protein>
<accession>A0AAE1SMS5</accession>
<evidence type="ECO:0000259" key="1">
    <source>
        <dbReference type="Pfam" id="PF13456"/>
    </source>
</evidence>
<dbReference type="InterPro" id="IPR036397">
    <property type="entry name" value="RNaseH_sf"/>
</dbReference>
<name>A0AAE1SMS5_9SOLA</name>
<dbReference type="Proteomes" id="UP001291623">
    <property type="component" value="Unassembled WGS sequence"/>
</dbReference>
<dbReference type="GO" id="GO:0004523">
    <property type="term" value="F:RNA-DNA hybrid ribonuclease activity"/>
    <property type="evidence" value="ECO:0007669"/>
    <property type="project" value="InterPro"/>
</dbReference>
<evidence type="ECO:0000313" key="2">
    <source>
        <dbReference type="EMBL" id="KAK4372810.1"/>
    </source>
</evidence>
<sequence length="85" mass="9930">MYKIVELRRSKAQNEEDGEETILMSAYGQALQNTTNNMAEAQAVDIGLRWCINNDIKKLEVKVDSKLLKDWIMNNIDTLWNLWDK</sequence>
<dbReference type="GO" id="GO:0003676">
    <property type="term" value="F:nucleic acid binding"/>
    <property type="evidence" value="ECO:0007669"/>
    <property type="project" value="InterPro"/>
</dbReference>
<keyword evidence="3" id="KW-1185">Reference proteome</keyword>
<reference evidence="2" key="1">
    <citation type="submission" date="2023-12" db="EMBL/GenBank/DDBJ databases">
        <title>Genome assembly of Anisodus tanguticus.</title>
        <authorList>
            <person name="Wang Y.-J."/>
        </authorList>
    </citation>
    <scope>NUCLEOTIDE SEQUENCE</scope>
    <source>
        <strain evidence="2">KB-2021</strain>
        <tissue evidence="2">Leaf</tissue>
    </source>
</reference>
<comment type="caution">
    <text evidence="2">The sequence shown here is derived from an EMBL/GenBank/DDBJ whole genome shotgun (WGS) entry which is preliminary data.</text>
</comment>